<dbReference type="PANTHER" id="PTHR30244:SF42">
    <property type="entry name" value="UDP-2-ACETAMIDO-2-DEOXY-3-OXO-D-GLUCURONATE AMINOTRANSFERASE"/>
    <property type="match status" value="1"/>
</dbReference>
<evidence type="ECO:0000256" key="1">
    <source>
        <dbReference type="PIRSR" id="PIRSR000390-1"/>
    </source>
</evidence>
<dbReference type="CDD" id="cd00616">
    <property type="entry name" value="AHBA_syn"/>
    <property type="match status" value="1"/>
</dbReference>
<dbReference type="EMBL" id="PHHC01000136">
    <property type="protein sequence ID" value="PPE03134.1"/>
    <property type="molecule type" value="Genomic_DNA"/>
</dbReference>
<comment type="caution">
    <text evidence="4">The sequence shown here is derived from an EMBL/GenBank/DDBJ whole genome shotgun (WGS) entry which is preliminary data.</text>
</comment>
<name>A0A2S5R751_9PROT</name>
<accession>A0A2S5R751</accession>
<protein>
    <submittedName>
        <fullName evidence="4">UDP-2-acetamido-2-deoxy-3-oxo-D-glucuronate aminotransferase</fullName>
    </submittedName>
</protein>
<keyword evidence="5" id="KW-1185">Reference proteome</keyword>
<dbReference type="InterPro" id="IPR000653">
    <property type="entry name" value="DegT/StrS_aminotransferase"/>
</dbReference>
<dbReference type="GO" id="GO:0000271">
    <property type="term" value="P:polysaccharide biosynthetic process"/>
    <property type="evidence" value="ECO:0007669"/>
    <property type="project" value="TreeGrafter"/>
</dbReference>
<dbReference type="InterPro" id="IPR015422">
    <property type="entry name" value="PyrdxlP-dep_Trfase_small"/>
</dbReference>
<keyword evidence="4" id="KW-0032">Aminotransferase</keyword>
<dbReference type="PIRSF" id="PIRSF000390">
    <property type="entry name" value="PLP_StrS"/>
    <property type="match status" value="1"/>
</dbReference>
<dbReference type="Gene3D" id="3.40.640.10">
    <property type="entry name" value="Type I PLP-dependent aspartate aminotransferase-like (Major domain)"/>
    <property type="match status" value="1"/>
</dbReference>
<reference evidence="4 5" key="1">
    <citation type="submission" date="2017-11" db="EMBL/GenBank/DDBJ databases">
        <title>Comparative genomic analysis of Holospora spp., intranuclear symbionts of paramecia.</title>
        <authorList>
            <person name="Garushyants S.K."/>
            <person name="Beliavskaya A."/>
            <person name="Malko D.B."/>
            <person name="Logacheva M.D."/>
            <person name="Rautian M.S."/>
            <person name="Gelfand M.S."/>
        </authorList>
    </citation>
    <scope>NUCLEOTIDE SEQUENCE [LARGE SCALE GENOMIC DNA]</scope>
    <source>
        <strain evidence="5">02AZ16</strain>
    </source>
</reference>
<comment type="similarity">
    <text evidence="3">Belongs to the DegT/DnrJ/EryC1 family.</text>
</comment>
<keyword evidence="4" id="KW-0808">Transferase</keyword>
<dbReference type="AlphaFoldDB" id="A0A2S5R751"/>
<gene>
    <name evidence="4" type="ORF">HCUR_01410</name>
</gene>
<dbReference type="Pfam" id="PF01041">
    <property type="entry name" value="DegT_DnrJ_EryC1"/>
    <property type="match status" value="1"/>
</dbReference>
<dbReference type="Proteomes" id="UP000239425">
    <property type="component" value="Unassembled WGS sequence"/>
</dbReference>
<dbReference type="GO" id="GO:0008483">
    <property type="term" value="F:transaminase activity"/>
    <property type="evidence" value="ECO:0007669"/>
    <property type="project" value="UniProtKB-KW"/>
</dbReference>
<feature type="active site" description="Proton acceptor" evidence="1">
    <location>
        <position position="203"/>
    </location>
</feature>
<evidence type="ECO:0000256" key="2">
    <source>
        <dbReference type="PIRSR" id="PIRSR000390-2"/>
    </source>
</evidence>
<dbReference type="Gene3D" id="3.90.1150.10">
    <property type="entry name" value="Aspartate Aminotransferase, domain 1"/>
    <property type="match status" value="1"/>
</dbReference>
<evidence type="ECO:0000313" key="4">
    <source>
        <dbReference type="EMBL" id="PPE03134.1"/>
    </source>
</evidence>
<proteinExistence type="inferred from homology"/>
<keyword evidence="2 3" id="KW-0663">Pyridoxal phosphate</keyword>
<evidence type="ECO:0000256" key="3">
    <source>
        <dbReference type="RuleBase" id="RU004508"/>
    </source>
</evidence>
<sequence>MTTQLKQPEMIQHMQFIDLKSQLELIRPQIDAAIKRVLDHGNFIMGPEVHALEKQLAEFCGVKHAISCANGTDALGLGLMAKNVGPGDAIFVPSFTFAATAEVVSWVGGTPVFIDSLEDTYNMDPKSLEQGIKQAQKLGLKHAGIIPVDLFGQPADYDAIQAIADEYNLWIMADGAQSFGASYKDRKVGNIGNIATTSFFPAKPLGCYGDGGAIFTNDDELSAIIKSLRVHGQGSDKYDNVRIGMNGRLDTIQAAILIEKLKIFPNELIARQKAADAYNAALKDIVKVPHVIDGATSAWAQYTLLLPEHMDRSKLIASLKEAGVPTMIYYVKPLHLQTAYKHYPTATGGSLPVCEGLSEQVLSLPMSGYVGGDSMHVSMLLRGIIC</sequence>
<evidence type="ECO:0000313" key="5">
    <source>
        <dbReference type="Proteomes" id="UP000239425"/>
    </source>
</evidence>
<organism evidence="4 5">
    <name type="scientific">Holospora curviuscula</name>
    <dbReference type="NCBI Taxonomy" id="1082868"/>
    <lineage>
        <taxon>Bacteria</taxon>
        <taxon>Pseudomonadati</taxon>
        <taxon>Pseudomonadota</taxon>
        <taxon>Alphaproteobacteria</taxon>
        <taxon>Holosporales</taxon>
        <taxon>Holosporaceae</taxon>
        <taxon>Holospora</taxon>
    </lineage>
</organism>
<dbReference type="GO" id="GO:0030170">
    <property type="term" value="F:pyridoxal phosphate binding"/>
    <property type="evidence" value="ECO:0007669"/>
    <property type="project" value="TreeGrafter"/>
</dbReference>
<dbReference type="SUPFAM" id="SSF53383">
    <property type="entry name" value="PLP-dependent transferases"/>
    <property type="match status" value="1"/>
</dbReference>
<dbReference type="InterPro" id="IPR015421">
    <property type="entry name" value="PyrdxlP-dep_Trfase_major"/>
</dbReference>
<dbReference type="RefSeq" id="WP_243397309.1">
    <property type="nucleotide sequence ID" value="NZ_PHHC01000136.1"/>
</dbReference>
<dbReference type="PANTHER" id="PTHR30244">
    <property type="entry name" value="TRANSAMINASE"/>
    <property type="match status" value="1"/>
</dbReference>
<dbReference type="InterPro" id="IPR015424">
    <property type="entry name" value="PyrdxlP-dep_Trfase"/>
</dbReference>
<feature type="modified residue" description="N6-(pyridoxal phosphate)lysine" evidence="2">
    <location>
        <position position="203"/>
    </location>
</feature>